<comment type="caution">
    <text evidence="4">The sequence shown here is derived from an EMBL/GenBank/DDBJ whole genome shotgun (WGS) entry which is preliminary data.</text>
</comment>
<evidence type="ECO:0000256" key="1">
    <source>
        <dbReference type="ARBA" id="ARBA00023122"/>
    </source>
</evidence>
<evidence type="ECO:0000313" key="4">
    <source>
        <dbReference type="EMBL" id="PFG73029.1"/>
    </source>
</evidence>
<evidence type="ECO:0000256" key="2">
    <source>
        <dbReference type="PROSITE-ProRule" id="PRU00703"/>
    </source>
</evidence>
<accession>A0A2A9HE00</accession>
<sequence length="150" mass="15387">MKLAAVLATRGTHVATIAASAPIAEAVAELAARNIGALVVLDGAGAVAGIISERDIIRALAAGGPVLDLPVADVMTRDVICGTLDDDLETVLAVMTSGHFRHLPVVDNGLLVGLVTTGDLAQALLQSLAGRVETLEFRLEAEIEQFGVGR</sequence>
<feature type="domain" description="CBS" evidence="3">
    <location>
        <begin position="75"/>
        <end position="130"/>
    </location>
</feature>
<dbReference type="Pfam" id="PF00571">
    <property type="entry name" value="CBS"/>
    <property type="match status" value="2"/>
</dbReference>
<dbReference type="SUPFAM" id="SSF54631">
    <property type="entry name" value="CBS-domain pair"/>
    <property type="match status" value="1"/>
</dbReference>
<dbReference type="InterPro" id="IPR044725">
    <property type="entry name" value="CBSX3_CBS_dom"/>
</dbReference>
<feature type="domain" description="CBS" evidence="3">
    <location>
        <begin position="8"/>
        <end position="66"/>
    </location>
</feature>
<evidence type="ECO:0000259" key="3">
    <source>
        <dbReference type="PROSITE" id="PS51371"/>
    </source>
</evidence>
<proteinExistence type="predicted"/>
<dbReference type="InterPro" id="IPR000644">
    <property type="entry name" value="CBS_dom"/>
</dbReference>
<dbReference type="PANTHER" id="PTHR43080:SF2">
    <property type="entry name" value="CBS DOMAIN-CONTAINING PROTEIN"/>
    <property type="match status" value="1"/>
</dbReference>
<dbReference type="InterPro" id="IPR051257">
    <property type="entry name" value="Diverse_CBS-Domain"/>
</dbReference>
<organism evidence="4 5">
    <name type="scientific">Tepidiforma thermophila (strain KCTC 52669 / CGMCC 1.13589 / G233)</name>
    <dbReference type="NCBI Taxonomy" id="2761530"/>
    <lineage>
        <taxon>Bacteria</taxon>
        <taxon>Bacillati</taxon>
        <taxon>Chloroflexota</taxon>
        <taxon>Tepidiformia</taxon>
        <taxon>Tepidiformales</taxon>
        <taxon>Tepidiformaceae</taxon>
        <taxon>Tepidiforma</taxon>
    </lineage>
</organism>
<keyword evidence="5" id="KW-1185">Reference proteome</keyword>
<reference evidence="4 5" key="1">
    <citation type="submission" date="2017-09" db="EMBL/GenBank/DDBJ databases">
        <title>Sequencing the genomes of two abundant thermophiles in Great Basin hot springs: Thermocrinis jamiesonii and novel Chloroflexi Thermoflexus hugenholtzii.</title>
        <authorList>
            <person name="Hedlund B."/>
        </authorList>
    </citation>
    <scope>NUCLEOTIDE SEQUENCE [LARGE SCALE GENOMIC DNA]</scope>
    <source>
        <strain evidence="4 5">G233</strain>
    </source>
</reference>
<protein>
    <submittedName>
        <fullName evidence="4">CBS domain protein</fullName>
    </submittedName>
</protein>
<dbReference type="PROSITE" id="PS51371">
    <property type="entry name" value="CBS"/>
    <property type="match status" value="2"/>
</dbReference>
<dbReference type="Proteomes" id="UP000223071">
    <property type="component" value="Unassembled WGS sequence"/>
</dbReference>
<dbReference type="AlphaFoldDB" id="A0A2A9HE00"/>
<evidence type="ECO:0000313" key="5">
    <source>
        <dbReference type="Proteomes" id="UP000223071"/>
    </source>
</evidence>
<gene>
    <name evidence="4" type="ORF">A9A59_0222</name>
</gene>
<name>A0A2A9HE00_TEPT2</name>
<keyword evidence="1 2" id="KW-0129">CBS domain</keyword>
<dbReference type="SMART" id="SM00116">
    <property type="entry name" value="CBS"/>
    <property type="match status" value="2"/>
</dbReference>
<dbReference type="CDD" id="cd04623">
    <property type="entry name" value="CBS_pair_bac_euk"/>
    <property type="match status" value="1"/>
</dbReference>
<dbReference type="PANTHER" id="PTHR43080">
    <property type="entry name" value="CBS DOMAIN-CONTAINING PROTEIN CBSX3, MITOCHONDRIAL"/>
    <property type="match status" value="1"/>
</dbReference>
<dbReference type="RefSeq" id="WP_098502515.1">
    <property type="nucleotide sequence ID" value="NZ_PDJQ01000001.1"/>
</dbReference>
<dbReference type="EMBL" id="PDJQ01000001">
    <property type="protein sequence ID" value="PFG73029.1"/>
    <property type="molecule type" value="Genomic_DNA"/>
</dbReference>
<dbReference type="Gene3D" id="3.10.580.10">
    <property type="entry name" value="CBS-domain"/>
    <property type="match status" value="1"/>
</dbReference>
<dbReference type="InterPro" id="IPR046342">
    <property type="entry name" value="CBS_dom_sf"/>
</dbReference>